<keyword evidence="6" id="KW-0862">Zinc</keyword>
<comment type="caution">
    <text evidence="12">The sequence shown here is derived from an EMBL/GenBank/DDBJ whole genome shotgun (WGS) entry which is preliminary data.</text>
</comment>
<dbReference type="PANTHER" id="PTHR42837:SF2">
    <property type="entry name" value="MEMBRANE METALLOPROTEASE ARASP2, CHLOROPLASTIC-RELATED"/>
    <property type="match status" value="1"/>
</dbReference>
<protein>
    <submittedName>
        <fullName evidence="12">Regulator of sigma-W protease RasP</fullName>
        <ecNumber evidence="12">3.4.24.-</ecNumber>
    </submittedName>
</protein>
<dbReference type="PANTHER" id="PTHR42837">
    <property type="entry name" value="REGULATOR OF SIGMA-E PROTEASE RSEP"/>
    <property type="match status" value="1"/>
</dbReference>
<evidence type="ECO:0000256" key="7">
    <source>
        <dbReference type="ARBA" id="ARBA00022989"/>
    </source>
</evidence>
<feature type="transmembrane region" description="Helical" evidence="10">
    <location>
        <begin position="64"/>
        <end position="82"/>
    </location>
</feature>
<comment type="subcellular location">
    <subcellularLocation>
        <location evidence="2">Membrane</location>
        <topology evidence="2">Multi-pass membrane protein</topology>
    </subcellularLocation>
</comment>
<name>A0A645HR86_9ZZZZ</name>
<gene>
    <name evidence="12" type="primary">rasP_22</name>
    <name evidence="12" type="ORF">SDC9_189114</name>
</gene>
<proteinExistence type="predicted"/>
<evidence type="ECO:0000256" key="10">
    <source>
        <dbReference type="SAM" id="Phobius"/>
    </source>
</evidence>
<keyword evidence="7 10" id="KW-1133">Transmembrane helix</keyword>
<dbReference type="EC" id="3.4.24.-" evidence="12"/>
<dbReference type="AlphaFoldDB" id="A0A645HR86"/>
<keyword evidence="5 12" id="KW-0378">Hydrolase</keyword>
<evidence type="ECO:0000256" key="1">
    <source>
        <dbReference type="ARBA" id="ARBA00001947"/>
    </source>
</evidence>
<organism evidence="12">
    <name type="scientific">bioreactor metagenome</name>
    <dbReference type="NCBI Taxonomy" id="1076179"/>
    <lineage>
        <taxon>unclassified sequences</taxon>
        <taxon>metagenomes</taxon>
        <taxon>ecological metagenomes</taxon>
    </lineage>
</organism>
<evidence type="ECO:0000256" key="3">
    <source>
        <dbReference type="ARBA" id="ARBA00022670"/>
    </source>
</evidence>
<feature type="domain" description="Peptidase M50" evidence="11">
    <location>
        <begin position="2"/>
        <end position="76"/>
    </location>
</feature>
<dbReference type="InterPro" id="IPR004387">
    <property type="entry name" value="Pept_M50_Zn"/>
</dbReference>
<dbReference type="EMBL" id="VSSQ01098700">
    <property type="protein sequence ID" value="MPN41561.1"/>
    <property type="molecule type" value="Genomic_DNA"/>
</dbReference>
<keyword evidence="9 10" id="KW-0472">Membrane</keyword>
<keyword evidence="8" id="KW-0482">Metalloprotease</keyword>
<sequence length="89" mass="9891">MIAQQATQFAERGLYSFMSFTAMLSISLALINILPFPALDGGHLLIIIIEAIIKREIPVKAKLIAQQIGMFLLLALMAYVIFNDVQKIL</sequence>
<evidence type="ECO:0000256" key="9">
    <source>
        <dbReference type="ARBA" id="ARBA00023136"/>
    </source>
</evidence>
<evidence type="ECO:0000313" key="12">
    <source>
        <dbReference type="EMBL" id="MPN41561.1"/>
    </source>
</evidence>
<keyword evidence="4 10" id="KW-0812">Transmembrane</keyword>
<keyword evidence="3 12" id="KW-0645">Protease</keyword>
<evidence type="ECO:0000256" key="6">
    <source>
        <dbReference type="ARBA" id="ARBA00022833"/>
    </source>
</evidence>
<accession>A0A645HR86</accession>
<evidence type="ECO:0000256" key="5">
    <source>
        <dbReference type="ARBA" id="ARBA00022801"/>
    </source>
</evidence>
<evidence type="ECO:0000259" key="11">
    <source>
        <dbReference type="Pfam" id="PF02163"/>
    </source>
</evidence>
<dbReference type="GO" id="GO:0004222">
    <property type="term" value="F:metalloendopeptidase activity"/>
    <property type="evidence" value="ECO:0007669"/>
    <property type="project" value="InterPro"/>
</dbReference>
<dbReference type="Pfam" id="PF02163">
    <property type="entry name" value="Peptidase_M50"/>
    <property type="match status" value="1"/>
</dbReference>
<feature type="transmembrane region" description="Helical" evidence="10">
    <location>
        <begin position="12"/>
        <end position="34"/>
    </location>
</feature>
<evidence type="ECO:0000256" key="2">
    <source>
        <dbReference type="ARBA" id="ARBA00004141"/>
    </source>
</evidence>
<comment type="cofactor">
    <cofactor evidence="1">
        <name>Zn(2+)</name>
        <dbReference type="ChEBI" id="CHEBI:29105"/>
    </cofactor>
</comment>
<evidence type="ECO:0000256" key="8">
    <source>
        <dbReference type="ARBA" id="ARBA00023049"/>
    </source>
</evidence>
<dbReference type="InterPro" id="IPR008915">
    <property type="entry name" value="Peptidase_M50"/>
</dbReference>
<reference evidence="12" key="1">
    <citation type="submission" date="2019-08" db="EMBL/GenBank/DDBJ databases">
        <authorList>
            <person name="Kucharzyk K."/>
            <person name="Murdoch R.W."/>
            <person name="Higgins S."/>
            <person name="Loffler F."/>
        </authorList>
    </citation>
    <scope>NUCLEOTIDE SEQUENCE</scope>
</reference>
<dbReference type="GO" id="GO:0016020">
    <property type="term" value="C:membrane"/>
    <property type="evidence" value="ECO:0007669"/>
    <property type="project" value="UniProtKB-SubCell"/>
</dbReference>
<dbReference type="GO" id="GO:0006508">
    <property type="term" value="P:proteolysis"/>
    <property type="evidence" value="ECO:0007669"/>
    <property type="project" value="UniProtKB-KW"/>
</dbReference>
<evidence type="ECO:0000256" key="4">
    <source>
        <dbReference type="ARBA" id="ARBA00022692"/>
    </source>
</evidence>